<dbReference type="InterPro" id="IPR013682">
    <property type="entry name" value="BaculoV_Vp91_N"/>
</dbReference>
<sequence>MLTVPLLLAVIFLSVIFFILYLIIYNDFNENELNNRLQVTIEFMRRTNAEQPLPDSLSFVSDVDSHIFTLTTFDTNTLNVISVTHHDDRVEIFNFLTQTLEMVASTETNEPRVRPNPDDPTQFQIRGDDGWFDVKCAYGKRFDPVSEQCVPIDVCENKPPGNYGLTERLIDILILNHNVVKQNVDENIVHPNMYLRCLADGTHVVQECPPNHLFDDVTKNCVLRNECENRPDGFVLATVPANLNINEYLVCENGVTTIAQCANDKIFDKRLTTCVDAHPCTVHGPGYTYISNEISATQFFKCVNNIESELITCVNRVYNTQGQYECSGDAICAPFENGTGTSIRVYEDQNVKFDTGVLVCDNYDRINEIDCDTTNMLNDRVYNEKFKINMHLPVQIYDKRVNSCVPFDQALIEIKNLYFAVETLPNDLNVDYQTSMIGDAKRIFDLLKTERLDGAMIYARDGGHVGLNPLDGTAIECFGESSLYDVFDARRVNMCSSLGSPLMRIQLNDNEFIVTNGVQLGIDPDYHSACTNVLSNFTDYVQNDHFTVQILTNILHSDVCGTILNQIHTQYTTLSAKYTTIDRKYNYESVKTSFYMDQKHANTYDSPITIESSKPFEVTNKNVKHTNENDQKAIEKDDDDDKQMQPLFDPFEHIETVAPAFDPFNRELVDARDHDRTPSPPPPPIGPPVIPSPPPSPSLPELNLAQNLIEFSCFYALPTFKMNACEITDDHIERALEILRRDATVHPDCSTAAGLANVINAYAYLGDGIGCRSVYDSIGGIMVNRVNDGQVFLNIDTQSNDGIRYNTWIHKKNNLFTACPLDLFDNDKFTCNVAPNKLYYIENLQW</sequence>
<keyword evidence="2" id="KW-0147">Chitin-binding</keyword>
<dbReference type="Pfam" id="PF08475">
    <property type="entry name" value="Baculo_VP91_N"/>
    <property type="match status" value="1"/>
</dbReference>
<dbReference type="KEGG" id="vg:65101551"/>
<dbReference type="GO" id="GO:0008061">
    <property type="term" value="F:chitin binding"/>
    <property type="evidence" value="ECO:0007669"/>
    <property type="project" value="UniProtKB-KW"/>
</dbReference>
<evidence type="ECO:0000256" key="8">
    <source>
        <dbReference type="ARBA" id="ARBA00022844"/>
    </source>
</evidence>
<keyword evidence="3" id="KW-0479">Metal-binding</keyword>
<evidence type="ECO:0000256" key="6">
    <source>
        <dbReference type="ARBA" id="ARBA00022771"/>
    </source>
</evidence>
<dbReference type="GO" id="GO:0005576">
    <property type="term" value="C:extracellular region"/>
    <property type="evidence" value="ECO:0007669"/>
    <property type="project" value="InterPro"/>
</dbReference>
<evidence type="ECO:0000313" key="15">
    <source>
        <dbReference type="EMBL" id="AWW14433.1"/>
    </source>
</evidence>
<name>A0A2Z4HI33_9ABAC</name>
<evidence type="ECO:0000256" key="4">
    <source>
        <dbReference type="ARBA" id="ARBA00022729"/>
    </source>
</evidence>
<evidence type="ECO:0000256" key="10">
    <source>
        <dbReference type="ARBA" id="ARBA00023180"/>
    </source>
</evidence>
<dbReference type="EMBL" id="MH261376">
    <property type="protein sequence ID" value="AWW14433.1"/>
    <property type="molecule type" value="Genomic_DNA"/>
</dbReference>
<protein>
    <submittedName>
        <fullName evidence="15">Vp91</fullName>
    </submittedName>
</protein>
<keyword evidence="7" id="KW-0862">Zinc</keyword>
<organism evidence="15 16">
    <name type="scientific">Hyposidra talaca nucleopolyhedrovirus</name>
    <dbReference type="NCBI Taxonomy" id="1070315"/>
    <lineage>
        <taxon>Viruses</taxon>
        <taxon>Viruses incertae sedis</taxon>
        <taxon>Naldaviricetes</taxon>
        <taxon>Lefavirales</taxon>
        <taxon>Baculoviridae</taxon>
        <taxon>Alphabaculovirus</taxon>
        <taxon>Alphabaculovirus hytalacae</taxon>
    </lineage>
</organism>
<evidence type="ECO:0000256" key="1">
    <source>
        <dbReference type="ARBA" id="ARBA00004328"/>
    </source>
</evidence>
<feature type="compositionally biased region" description="Basic and acidic residues" evidence="11">
    <location>
        <begin position="625"/>
        <end position="635"/>
    </location>
</feature>
<keyword evidence="4" id="KW-0732">Signal</keyword>
<evidence type="ECO:0000256" key="7">
    <source>
        <dbReference type="ARBA" id="ARBA00022833"/>
    </source>
</evidence>
<evidence type="ECO:0000256" key="5">
    <source>
        <dbReference type="ARBA" id="ARBA00022737"/>
    </source>
</evidence>
<accession>A0A2Z4HI33</accession>
<dbReference type="RefSeq" id="YP_010086340.1">
    <property type="nucleotide sequence ID" value="NC_055453.1"/>
</dbReference>
<dbReference type="GO" id="GO:0044423">
    <property type="term" value="C:virion component"/>
    <property type="evidence" value="ECO:0007669"/>
    <property type="project" value="UniProtKB-KW"/>
</dbReference>
<dbReference type="Proteomes" id="UP000501125">
    <property type="component" value="Chromosome"/>
</dbReference>
<keyword evidence="12" id="KW-0812">Transmembrane</keyword>
<feature type="domain" description="Zinc finger C2HC baculovirus (BV)-type profile" evidence="14">
    <location>
        <begin position="149"/>
        <end position="197"/>
    </location>
</feature>
<dbReference type="PROSITE" id="PS50940">
    <property type="entry name" value="CHIT_BIND_II"/>
    <property type="match status" value="1"/>
</dbReference>
<keyword evidence="5" id="KW-0677">Repeat</keyword>
<reference evidence="15 16" key="1">
    <citation type="journal article" date="2018" name="Sci. Rep.">
        <title>Comprehensive analysis of single molecule sequencing-derived complete genome and whole transcriptome of Hyposidra talaca nuclear polyhedrosis virus.</title>
        <authorList>
            <person name="Nguyen T.T."/>
            <person name="Suryamohan K."/>
            <person name="Kuriakose B."/>
            <person name="Janakiraman V."/>
            <person name="Reichelt M."/>
            <person name="Chaudhuri S."/>
            <person name="Guillory J."/>
            <person name="Divakaran N."/>
            <person name="Rabins P.E."/>
            <person name="Goel R."/>
            <person name="Deka B."/>
            <person name="Sarkar S."/>
            <person name="Ekka P."/>
            <person name="Tsai Y.C."/>
            <person name="Vargas D."/>
            <person name="Santhosh S."/>
            <person name="Mohan S."/>
            <person name="Chin C.S."/>
            <person name="Korlach J."/>
            <person name="Thomas G."/>
            <person name="Babu A."/>
            <person name="Seshagiri S."/>
        </authorList>
    </citation>
    <scope>NUCLEOTIDE SEQUENCE [LARGE SCALE GENOMIC DNA]</scope>
    <source>
        <strain evidence="15 16">HytaNPVIndia001</strain>
    </source>
</reference>
<evidence type="ECO:0000256" key="12">
    <source>
        <dbReference type="SAM" id="Phobius"/>
    </source>
</evidence>
<dbReference type="SMART" id="SM00494">
    <property type="entry name" value="ChtBD2"/>
    <property type="match status" value="2"/>
</dbReference>
<dbReference type="InterPro" id="IPR036508">
    <property type="entry name" value="Chitin-bd_dom_sf"/>
</dbReference>
<keyword evidence="9" id="KW-1015">Disulfide bond</keyword>
<evidence type="ECO:0000256" key="9">
    <source>
        <dbReference type="ARBA" id="ARBA00023157"/>
    </source>
</evidence>
<keyword evidence="12" id="KW-0472">Membrane</keyword>
<dbReference type="SUPFAM" id="SSF57625">
    <property type="entry name" value="Invertebrate chitin-binding proteins"/>
    <property type="match status" value="2"/>
</dbReference>
<evidence type="ECO:0000259" key="13">
    <source>
        <dbReference type="PROSITE" id="PS50940"/>
    </source>
</evidence>
<keyword evidence="10" id="KW-0325">Glycoprotein</keyword>
<proteinExistence type="predicted"/>
<evidence type="ECO:0000256" key="11">
    <source>
        <dbReference type="SAM" id="MobiDB-lite"/>
    </source>
</evidence>
<gene>
    <name evidence="15" type="primary">vp91</name>
    <name evidence="15" type="ORF">HytaNPV_gp073</name>
</gene>
<evidence type="ECO:0000259" key="14">
    <source>
        <dbReference type="PROSITE" id="PS51807"/>
    </source>
</evidence>
<dbReference type="Pfam" id="PF01607">
    <property type="entry name" value="CBM_14"/>
    <property type="match status" value="1"/>
</dbReference>
<evidence type="ECO:0000256" key="3">
    <source>
        <dbReference type="ARBA" id="ARBA00022723"/>
    </source>
</evidence>
<keyword evidence="6" id="KW-0863">Zinc-finger</keyword>
<feature type="domain" description="Chitin-binding type-2" evidence="13">
    <location>
        <begin position="224"/>
        <end position="282"/>
    </location>
</feature>
<keyword evidence="8" id="KW-0946">Virion</keyword>
<feature type="region of interest" description="Disordered" evidence="11">
    <location>
        <begin position="619"/>
        <end position="644"/>
    </location>
</feature>
<evidence type="ECO:0000256" key="2">
    <source>
        <dbReference type="ARBA" id="ARBA00022669"/>
    </source>
</evidence>
<keyword evidence="16" id="KW-1185">Reference proteome</keyword>
<dbReference type="PROSITE" id="PS51807">
    <property type="entry name" value="ZF_C2HC_BV"/>
    <property type="match status" value="1"/>
</dbReference>
<dbReference type="GeneID" id="65101551"/>
<keyword evidence="12" id="KW-1133">Transmembrane helix</keyword>
<evidence type="ECO:0000313" key="16">
    <source>
        <dbReference type="Proteomes" id="UP000501125"/>
    </source>
</evidence>
<dbReference type="InterPro" id="IPR002557">
    <property type="entry name" value="Chitin-bd_dom"/>
</dbReference>
<feature type="compositionally biased region" description="Pro residues" evidence="11">
    <location>
        <begin position="678"/>
        <end position="698"/>
    </location>
</feature>
<feature type="region of interest" description="Disordered" evidence="11">
    <location>
        <begin position="671"/>
        <end position="698"/>
    </location>
</feature>
<dbReference type="GO" id="GO:0008270">
    <property type="term" value="F:zinc ion binding"/>
    <property type="evidence" value="ECO:0007669"/>
    <property type="project" value="UniProtKB-KW"/>
</dbReference>
<comment type="subcellular location">
    <subcellularLocation>
        <location evidence="1">Virion</location>
    </subcellularLocation>
</comment>
<feature type="transmembrane region" description="Helical" evidence="12">
    <location>
        <begin position="6"/>
        <end position="24"/>
    </location>
</feature>